<sequence>MGSFLVMIIIIAVMFAFMWFSNRKVKQQQSEVQDFRQSLEPGTEVSTNSGLLGTVVSVDLEKEQVVIDSDGSKSRWQLRAITKPPIVPAYVHDDEVDEEGNPLPVKEDEEGEAQGEEKTSQETSSETSEESLGSPDPSDRERTGTPVEGPSQGDADPEQKSQETQD</sequence>
<keyword evidence="8" id="KW-0811">Translocation</keyword>
<dbReference type="PANTHER" id="PTHR33909">
    <property type="entry name" value="SEC TRANSLOCON ACCESSORY COMPLEX SUBUNIT YAJC"/>
    <property type="match status" value="1"/>
</dbReference>
<feature type="transmembrane region" description="Helical" evidence="11">
    <location>
        <begin position="6"/>
        <end position="22"/>
    </location>
</feature>
<dbReference type="EMBL" id="JBANBB010000001">
    <property type="protein sequence ID" value="MEK0306656.1"/>
    <property type="molecule type" value="Genomic_DNA"/>
</dbReference>
<protein>
    <submittedName>
        <fullName evidence="12">Preprotein translocase subunit YajC</fullName>
    </submittedName>
</protein>
<dbReference type="SMART" id="SM01323">
    <property type="entry name" value="YajC"/>
    <property type="match status" value="1"/>
</dbReference>
<feature type="region of interest" description="Disordered" evidence="10">
    <location>
        <begin position="84"/>
        <end position="166"/>
    </location>
</feature>
<evidence type="ECO:0000256" key="6">
    <source>
        <dbReference type="ARBA" id="ARBA00022927"/>
    </source>
</evidence>
<evidence type="ECO:0000256" key="8">
    <source>
        <dbReference type="ARBA" id="ARBA00023010"/>
    </source>
</evidence>
<dbReference type="Pfam" id="PF02699">
    <property type="entry name" value="YajC"/>
    <property type="match status" value="1"/>
</dbReference>
<dbReference type="InterPro" id="IPR003849">
    <property type="entry name" value="Preprotein_translocase_YajC"/>
</dbReference>
<evidence type="ECO:0000256" key="10">
    <source>
        <dbReference type="SAM" id="MobiDB-lite"/>
    </source>
</evidence>
<evidence type="ECO:0000256" key="7">
    <source>
        <dbReference type="ARBA" id="ARBA00022989"/>
    </source>
</evidence>
<keyword evidence="5 11" id="KW-0812">Transmembrane</keyword>
<keyword evidence="4" id="KW-1003">Cell membrane</keyword>
<feature type="compositionally biased region" description="Basic and acidic residues" evidence="10">
    <location>
        <begin position="157"/>
        <end position="166"/>
    </location>
</feature>
<gene>
    <name evidence="12" type="primary">yajC</name>
    <name evidence="12" type="ORF">V8P97_04150</name>
</gene>
<evidence type="ECO:0000313" key="13">
    <source>
        <dbReference type="Proteomes" id="UP001373159"/>
    </source>
</evidence>
<comment type="caution">
    <text evidence="12">The sequence shown here is derived from an EMBL/GenBank/DDBJ whole genome shotgun (WGS) entry which is preliminary data.</text>
</comment>
<keyword evidence="9 11" id="KW-0472">Membrane</keyword>
<keyword evidence="6" id="KW-0653">Protein transport</keyword>
<evidence type="ECO:0000256" key="3">
    <source>
        <dbReference type="ARBA" id="ARBA00022448"/>
    </source>
</evidence>
<name>A0ABU8ZN41_9BIFI</name>
<evidence type="ECO:0000256" key="1">
    <source>
        <dbReference type="ARBA" id="ARBA00004162"/>
    </source>
</evidence>
<keyword evidence="13" id="KW-1185">Reference proteome</keyword>
<accession>A0ABU8ZN41</accession>
<evidence type="ECO:0000256" key="9">
    <source>
        <dbReference type="ARBA" id="ARBA00023136"/>
    </source>
</evidence>
<comment type="similarity">
    <text evidence="2">Belongs to the YajC family.</text>
</comment>
<proteinExistence type="inferred from homology"/>
<evidence type="ECO:0000256" key="2">
    <source>
        <dbReference type="ARBA" id="ARBA00006742"/>
    </source>
</evidence>
<evidence type="ECO:0000313" key="12">
    <source>
        <dbReference type="EMBL" id="MEK0306656.1"/>
    </source>
</evidence>
<evidence type="ECO:0000256" key="4">
    <source>
        <dbReference type="ARBA" id="ARBA00022475"/>
    </source>
</evidence>
<dbReference type="PANTHER" id="PTHR33909:SF1">
    <property type="entry name" value="SEC TRANSLOCON ACCESSORY COMPLEX SUBUNIT YAJC"/>
    <property type="match status" value="1"/>
</dbReference>
<dbReference type="NCBIfam" id="TIGR00739">
    <property type="entry name" value="yajC"/>
    <property type="match status" value="1"/>
</dbReference>
<dbReference type="RefSeq" id="WP_340469197.1">
    <property type="nucleotide sequence ID" value="NZ_JBANBB010000001.1"/>
</dbReference>
<dbReference type="Proteomes" id="UP001373159">
    <property type="component" value="Unassembled WGS sequence"/>
</dbReference>
<evidence type="ECO:0000256" key="5">
    <source>
        <dbReference type="ARBA" id="ARBA00022692"/>
    </source>
</evidence>
<keyword evidence="7 11" id="KW-1133">Transmembrane helix</keyword>
<evidence type="ECO:0000256" key="11">
    <source>
        <dbReference type="SAM" id="Phobius"/>
    </source>
</evidence>
<organism evidence="12 13">
    <name type="scientific">Bifidobacterium favimelis</name>
    <dbReference type="NCBI Taxonomy" id="3122979"/>
    <lineage>
        <taxon>Bacteria</taxon>
        <taxon>Bacillati</taxon>
        <taxon>Actinomycetota</taxon>
        <taxon>Actinomycetes</taxon>
        <taxon>Bifidobacteriales</taxon>
        <taxon>Bifidobacteriaceae</taxon>
        <taxon>Bifidobacterium</taxon>
    </lineage>
</organism>
<keyword evidence="3" id="KW-0813">Transport</keyword>
<reference evidence="12 13" key="1">
    <citation type="submission" date="2024-02" db="EMBL/GenBank/DDBJ databases">
        <title>Bifidobacterium honeyensis sp. nov., isolated from the comb honey.</title>
        <authorList>
            <person name="Liu W."/>
            <person name="Li Y."/>
        </authorList>
    </citation>
    <scope>NUCLEOTIDE SEQUENCE [LARGE SCALE GENOMIC DNA]</scope>
    <source>
        <strain evidence="12 13">IMAU50988</strain>
    </source>
</reference>
<comment type="subcellular location">
    <subcellularLocation>
        <location evidence="1">Cell membrane</location>
        <topology evidence="1">Single-pass membrane protein</topology>
    </subcellularLocation>
</comment>